<keyword evidence="4" id="KW-1185">Reference proteome</keyword>
<accession>A0A0L6UF31</accession>
<dbReference type="AlphaFoldDB" id="A0A0L6UF31"/>
<dbReference type="VEuPathDB" id="FungiDB:VP01_661g3"/>
<evidence type="ECO:0000313" key="3">
    <source>
        <dbReference type="EMBL" id="KNZ47188.1"/>
    </source>
</evidence>
<protein>
    <submittedName>
        <fullName evidence="3">Uncharacterized protein</fullName>
    </submittedName>
</protein>
<evidence type="ECO:0000313" key="4">
    <source>
        <dbReference type="Proteomes" id="UP000037035"/>
    </source>
</evidence>
<feature type="compositionally biased region" description="Basic and acidic residues" evidence="1">
    <location>
        <begin position="153"/>
        <end position="166"/>
    </location>
</feature>
<proteinExistence type="predicted"/>
<feature type="region of interest" description="Disordered" evidence="1">
    <location>
        <begin position="151"/>
        <end position="187"/>
    </location>
</feature>
<sequence length="187" mass="21579">MAKLQFLTAHLYNQDDKKAIVTKCDMSRRIGRLTVRLFSGLIPFNMVFKLFLDGVFLTRRCFLSGNMELICDYHFAHDHLIGKLKELNNSRKTILAMNPTKREIKLDAITKFIGGAVTAHKTNPNQQLLEGIHLTLSTWTENTRRRIKHMKNRRNEQENEQEKSEDLPESVSSSNPPPKNFCPIKAI</sequence>
<keyword evidence="2" id="KW-0472">Membrane</keyword>
<dbReference type="OrthoDB" id="2496560at2759"/>
<comment type="caution">
    <text evidence="3">The sequence shown here is derived from an EMBL/GenBank/DDBJ whole genome shotgun (WGS) entry which is preliminary data.</text>
</comment>
<dbReference type="EMBL" id="LAVV01011963">
    <property type="protein sequence ID" value="KNZ47188.1"/>
    <property type="molecule type" value="Genomic_DNA"/>
</dbReference>
<keyword evidence="2" id="KW-1133">Transmembrane helix</keyword>
<name>A0A0L6UF31_9BASI</name>
<dbReference type="Proteomes" id="UP000037035">
    <property type="component" value="Unassembled WGS sequence"/>
</dbReference>
<evidence type="ECO:0000256" key="1">
    <source>
        <dbReference type="SAM" id="MobiDB-lite"/>
    </source>
</evidence>
<feature type="transmembrane region" description="Helical" evidence="2">
    <location>
        <begin position="33"/>
        <end position="52"/>
    </location>
</feature>
<gene>
    <name evidence="3" type="ORF">VP01_661g3</name>
</gene>
<keyword evidence="2" id="KW-0812">Transmembrane</keyword>
<reference evidence="3 4" key="1">
    <citation type="submission" date="2015-08" db="EMBL/GenBank/DDBJ databases">
        <title>Next Generation Sequencing and Analysis of the Genome of Puccinia sorghi L Schw, the Causal Agent of Maize Common Rust.</title>
        <authorList>
            <person name="Rochi L."/>
            <person name="Burguener G."/>
            <person name="Darino M."/>
            <person name="Turjanski A."/>
            <person name="Kreff E."/>
            <person name="Dieguez M.J."/>
            <person name="Sacco F."/>
        </authorList>
    </citation>
    <scope>NUCLEOTIDE SEQUENCE [LARGE SCALE GENOMIC DNA]</scope>
    <source>
        <strain evidence="3 4">RO10H11247</strain>
    </source>
</reference>
<organism evidence="3 4">
    <name type="scientific">Puccinia sorghi</name>
    <dbReference type="NCBI Taxonomy" id="27349"/>
    <lineage>
        <taxon>Eukaryota</taxon>
        <taxon>Fungi</taxon>
        <taxon>Dikarya</taxon>
        <taxon>Basidiomycota</taxon>
        <taxon>Pucciniomycotina</taxon>
        <taxon>Pucciniomycetes</taxon>
        <taxon>Pucciniales</taxon>
        <taxon>Pucciniaceae</taxon>
        <taxon>Puccinia</taxon>
    </lineage>
</organism>
<evidence type="ECO:0000256" key="2">
    <source>
        <dbReference type="SAM" id="Phobius"/>
    </source>
</evidence>